<evidence type="ECO:0000259" key="5">
    <source>
        <dbReference type="Pfam" id="PF17120"/>
    </source>
</evidence>
<feature type="compositionally biased region" description="Basic and acidic residues" evidence="4">
    <location>
        <begin position="393"/>
        <end position="402"/>
    </location>
</feature>
<evidence type="ECO:0000256" key="1">
    <source>
        <dbReference type="ARBA" id="ARBA00022574"/>
    </source>
</evidence>
<feature type="region of interest" description="Disordered" evidence="4">
    <location>
        <begin position="430"/>
        <end position="495"/>
    </location>
</feature>
<feature type="compositionally biased region" description="Gly residues" evidence="4">
    <location>
        <begin position="805"/>
        <end position="817"/>
    </location>
</feature>
<dbReference type="InterPro" id="IPR015943">
    <property type="entry name" value="WD40/YVTN_repeat-like_dom_sf"/>
</dbReference>
<organism evidence="6 7">
    <name type="scientific">Lomentospora prolificans</name>
    <dbReference type="NCBI Taxonomy" id="41688"/>
    <lineage>
        <taxon>Eukaryota</taxon>
        <taxon>Fungi</taxon>
        <taxon>Dikarya</taxon>
        <taxon>Ascomycota</taxon>
        <taxon>Pezizomycotina</taxon>
        <taxon>Sordariomycetes</taxon>
        <taxon>Hypocreomycetidae</taxon>
        <taxon>Microascales</taxon>
        <taxon>Microascaceae</taxon>
        <taxon>Lomentospora</taxon>
    </lineage>
</organism>
<feature type="region of interest" description="Disordered" evidence="4">
    <location>
        <begin position="1042"/>
        <end position="1094"/>
    </location>
</feature>
<protein>
    <recommendedName>
        <fullName evidence="5">WDR59/RTC1-like RING zinc finger domain-containing protein</fullName>
    </recommendedName>
</protein>
<dbReference type="Pfam" id="PF17120">
    <property type="entry name" value="zf-RING_16"/>
    <property type="match status" value="1"/>
</dbReference>
<comment type="caution">
    <text evidence="6">The sequence shown here is derived from an EMBL/GenBank/DDBJ whole genome shotgun (WGS) entry which is preliminary data.</text>
</comment>
<accession>A0A2N3NAB4</accession>
<feature type="region of interest" description="Disordered" evidence="4">
    <location>
        <begin position="1431"/>
        <end position="1519"/>
    </location>
</feature>
<evidence type="ECO:0000256" key="2">
    <source>
        <dbReference type="ARBA" id="ARBA00022737"/>
    </source>
</evidence>
<feature type="repeat" description="WD" evidence="3">
    <location>
        <begin position="126"/>
        <end position="168"/>
    </location>
</feature>
<feature type="compositionally biased region" description="Polar residues" evidence="4">
    <location>
        <begin position="403"/>
        <end position="415"/>
    </location>
</feature>
<evidence type="ECO:0000313" key="6">
    <source>
        <dbReference type="EMBL" id="PKS09380.1"/>
    </source>
</evidence>
<dbReference type="PANTHER" id="PTHR46170">
    <property type="entry name" value="GATOR COMPLEX PROTEIN WDR59"/>
    <property type="match status" value="1"/>
</dbReference>
<keyword evidence="7" id="KW-1185">Reference proteome</keyword>
<feature type="region of interest" description="Disordered" evidence="4">
    <location>
        <begin position="388"/>
        <end position="415"/>
    </location>
</feature>
<dbReference type="GO" id="GO:0005774">
    <property type="term" value="C:vacuolar membrane"/>
    <property type="evidence" value="ECO:0007669"/>
    <property type="project" value="TreeGrafter"/>
</dbReference>
<dbReference type="GO" id="GO:0034198">
    <property type="term" value="P:cellular response to amino acid starvation"/>
    <property type="evidence" value="ECO:0007669"/>
    <property type="project" value="TreeGrafter"/>
</dbReference>
<dbReference type="Proteomes" id="UP000233524">
    <property type="component" value="Unassembled WGS sequence"/>
</dbReference>
<reference evidence="6 7" key="1">
    <citation type="journal article" date="2017" name="G3 (Bethesda)">
        <title>First Draft Genome Sequence of the Pathogenic Fungus Lomentospora prolificans (Formerly Scedosporium prolificans).</title>
        <authorList>
            <person name="Luo R."/>
            <person name="Zimin A."/>
            <person name="Workman R."/>
            <person name="Fan Y."/>
            <person name="Pertea G."/>
            <person name="Grossman N."/>
            <person name="Wear M.P."/>
            <person name="Jia B."/>
            <person name="Miller H."/>
            <person name="Casadevall A."/>
            <person name="Timp W."/>
            <person name="Zhang S.X."/>
            <person name="Salzberg S.L."/>
        </authorList>
    </citation>
    <scope>NUCLEOTIDE SEQUENCE [LARGE SCALE GENOMIC DNA]</scope>
    <source>
        <strain evidence="6 7">JHH-5317</strain>
    </source>
</reference>
<dbReference type="GO" id="GO:0035591">
    <property type="term" value="F:signaling adaptor activity"/>
    <property type="evidence" value="ECO:0007669"/>
    <property type="project" value="TreeGrafter"/>
</dbReference>
<dbReference type="InterPro" id="IPR049566">
    <property type="entry name" value="WDR59_RTC1-like_RING_Znf"/>
</dbReference>
<dbReference type="EMBL" id="NLAX01000010">
    <property type="protein sequence ID" value="PKS09380.1"/>
    <property type="molecule type" value="Genomic_DNA"/>
</dbReference>
<dbReference type="SUPFAM" id="SSF50978">
    <property type="entry name" value="WD40 repeat-like"/>
    <property type="match status" value="1"/>
</dbReference>
<dbReference type="Gene3D" id="2.130.10.10">
    <property type="entry name" value="YVTN repeat-like/Quinoprotein amine dehydrogenase"/>
    <property type="match status" value="1"/>
</dbReference>
<dbReference type="STRING" id="41688.A0A2N3NAB4"/>
<keyword evidence="2" id="KW-0677">Repeat</keyword>
<dbReference type="InterPro" id="IPR001680">
    <property type="entry name" value="WD40_rpt"/>
</dbReference>
<feature type="compositionally biased region" description="Low complexity" evidence="4">
    <location>
        <begin position="766"/>
        <end position="777"/>
    </location>
</feature>
<name>A0A2N3NAB4_9PEZI</name>
<dbReference type="PROSITE" id="PS50294">
    <property type="entry name" value="WD_REPEATS_REGION"/>
    <property type="match status" value="1"/>
</dbReference>
<evidence type="ECO:0000313" key="7">
    <source>
        <dbReference type="Proteomes" id="UP000233524"/>
    </source>
</evidence>
<gene>
    <name evidence="6" type="ORF">jhhlp_003994</name>
</gene>
<dbReference type="InterPro" id="IPR036322">
    <property type="entry name" value="WD40_repeat_dom_sf"/>
</dbReference>
<feature type="region of interest" description="Disordered" evidence="4">
    <location>
        <begin position="718"/>
        <end position="784"/>
    </location>
</feature>
<feature type="compositionally biased region" description="Polar residues" evidence="4">
    <location>
        <begin position="439"/>
        <end position="448"/>
    </location>
</feature>
<feature type="region of interest" description="Disordered" evidence="4">
    <location>
        <begin position="796"/>
        <end position="827"/>
    </location>
</feature>
<dbReference type="OrthoDB" id="311712at2759"/>
<proteinExistence type="predicted"/>
<dbReference type="SMART" id="SM00320">
    <property type="entry name" value="WD40"/>
    <property type="match status" value="5"/>
</dbReference>
<dbReference type="PANTHER" id="PTHR46170:SF1">
    <property type="entry name" value="GATOR COMPLEX PROTEIN WDR59"/>
    <property type="match status" value="1"/>
</dbReference>
<dbReference type="PROSITE" id="PS50082">
    <property type="entry name" value="WD_REPEATS_2"/>
    <property type="match status" value="2"/>
</dbReference>
<feature type="domain" description="WDR59/RTC1-like RING zinc finger" evidence="5">
    <location>
        <begin position="1347"/>
        <end position="1399"/>
    </location>
</feature>
<dbReference type="GO" id="GO:1904263">
    <property type="term" value="P:positive regulation of TORC1 signaling"/>
    <property type="evidence" value="ECO:0007669"/>
    <property type="project" value="TreeGrafter"/>
</dbReference>
<dbReference type="FunCoup" id="A0A2N3NAB4">
    <property type="interactions" value="328"/>
</dbReference>
<keyword evidence="1 3" id="KW-0853">WD repeat</keyword>
<evidence type="ECO:0000256" key="3">
    <source>
        <dbReference type="PROSITE-ProRule" id="PRU00221"/>
    </source>
</evidence>
<feature type="repeat" description="WD" evidence="3">
    <location>
        <begin position="213"/>
        <end position="255"/>
    </location>
</feature>
<evidence type="ECO:0000256" key="4">
    <source>
        <dbReference type="SAM" id="MobiDB-lite"/>
    </source>
</evidence>
<feature type="compositionally biased region" description="Polar residues" evidence="4">
    <location>
        <begin position="1083"/>
        <end position="1093"/>
    </location>
</feature>
<dbReference type="GO" id="GO:0035859">
    <property type="term" value="C:Seh1-associated complex"/>
    <property type="evidence" value="ECO:0007669"/>
    <property type="project" value="TreeGrafter"/>
</dbReference>
<dbReference type="VEuPathDB" id="FungiDB:jhhlp_003994"/>
<feature type="region of interest" description="Disordered" evidence="4">
    <location>
        <begin position="635"/>
        <end position="660"/>
    </location>
</feature>
<dbReference type="InterPro" id="IPR049567">
    <property type="entry name" value="WDR59-like"/>
</dbReference>
<dbReference type="Pfam" id="PF00400">
    <property type="entry name" value="WD40"/>
    <property type="match status" value="2"/>
</dbReference>
<dbReference type="InParanoid" id="A0A2N3NAB4"/>
<feature type="compositionally biased region" description="Acidic residues" evidence="4">
    <location>
        <begin position="635"/>
        <end position="649"/>
    </location>
</feature>
<sequence>MPPLSSDVDEASKKRKTIKSAYDSVTFDHDLTIHVDGKVGSATISPCGRDVALASPDGLAIIDLDSPFNPPRRLRSHGLPWLVVDVQWSPFSARDYWVVSTANHRALVWNLNLRDDSPSGAIEHSLRGHDRAITDVNFSAHHPDLLATCSVDGYVHCWDLRRPRQPVVTFCDWFSGATQVKYNRQDPNILASSHDRWLHIWDERRPSEPLRSIYAHNSKIYGIDWNRVRPNAVVTCSLDKSIKYWDYSRHEDIPERVIRTDFPVWRARHTPFGNGLLSMPQTEPGDLYLYNNKGPVVTPLDGKVNPAMVFPGHGNHKVKEFLWRSRGGITDDGRDEREFQLVSWGADNQLRLQNIDASILRSVDYTKGGPAQEKLNITRKGAAYKTFRSVGGESHRDRRDATMSDSKPSNANTKNYQSALTMGMRTMPTNRQRMGASWRGTSMTTKSSNSKDPKGSLAQIGWMKGVTMTKRKPSGEDSQGLPPRHSSKDSSMFSHSYLNDEWGEPETIQEEVLRINQQLPKVKWESINMETLTLEASLNGPWGADGSSIFFKVKVDIPANYPKTKAPKFSIEKTSLMPGPTHKRVESEISKLAQSYLEKKQNCLDMAFTYLLGDIDLETSTSYLKGVGDFDDGLDGLADESSSEDEDNDIPAGGSASMSQELTSSVVADNSLAPTSRMPIPPPPPSCGARFSHDGRLVCFFPTKEEKLKLLFPRTDGVAAKDRPKGEPVFPGFGRLMQESPLRHRYAQDDTSATEDQSGDSEELESSSTSSSDSESTSMHRSGFWYHPGRSLRKTWSESRSIRSSGGGTGIGTGTGTGTSKKRPGRPKCILSIHNIRDQLPSKKEFAQEYLIFGDGAKVCRHNARVAEKYGRGDLVDIWNYAALLLRKGIPLELVNQKSNQESVLVIARNVMARLHDVENEGFESQLYCESGTGLTGRVKWGTHPLAQALVKDLFTYFEQQADVQMLAMLSCVFSEASSQDCAAYMNSHKTQPETPLPFKAPSFSLDYFPVDAGSVLVMHHGRSQTNSAIHTPRTIHTPVRYSGSQVSEDGLWNGDPESNSYSCGETPPTKGGRDYLGEGDQTHSLSSSPNTRSFKRINSGLASSIAANFSRPFANTNSVSSSPPNQVRKRPSPAETILGNLAPAGIGGITWGASTTLLGDSGGTARTSMSDDDFREDLLPLVPISVAVAVEDQSIFDDDGWLVLPLLDPTRSAMHACYRYAYAEMLHMWEQPLARLEVMKFNVLQGNASSLHNGSTSNIDAASHASFVTTVDATASSSAHACPTSPILLGKKEQLHALMTSGRGLDVTGICRIHETQLEPREYTSSTEPHVGGAVGTCHRCPHIQKQLRCVYCLEPVDALYPPCLSCGCASHESCLAEWHAAGEVMCPAGDECNCVEEASHGQVETWAAIMGAIGKQKKRRSSALAALGTMLPPTDAGHSDGEDKSGGGNAGWENVGSAAGIPSRPHGSVTSPAKLSLGNRLKKSAGDWGRGSHLRRNATGASTQSRGGGSSAKRKGA</sequence>